<evidence type="ECO:0000313" key="3">
    <source>
        <dbReference type="Proteomes" id="UP001271007"/>
    </source>
</evidence>
<comment type="caution">
    <text evidence="2">The sequence shown here is derived from an EMBL/GenBank/DDBJ whole genome shotgun (WGS) entry which is preliminary data.</text>
</comment>
<proteinExistence type="predicted"/>
<sequence length="166" mass="18376">MPDAMHPRCASEDNANDQDFNTLTSKTKVKILSGLREVHCYADSLKHVSLDSAKEKFGQNVKRFEAYLRPILTRPRDDPCKNHTHARLDCPGRYGRTSRSSIPLYYGSQARTELPTLGSRGSGGKAAGEEVNHEALVLGGRRVSGHEAYRLAARRRTRIGVPASSE</sequence>
<evidence type="ECO:0000256" key="1">
    <source>
        <dbReference type="SAM" id="MobiDB-lite"/>
    </source>
</evidence>
<keyword evidence="3" id="KW-1185">Reference proteome</keyword>
<evidence type="ECO:0000313" key="2">
    <source>
        <dbReference type="EMBL" id="KAK3048137.1"/>
    </source>
</evidence>
<organism evidence="2 3">
    <name type="scientific">Extremus antarcticus</name>
    <dbReference type="NCBI Taxonomy" id="702011"/>
    <lineage>
        <taxon>Eukaryota</taxon>
        <taxon>Fungi</taxon>
        <taxon>Dikarya</taxon>
        <taxon>Ascomycota</taxon>
        <taxon>Pezizomycotina</taxon>
        <taxon>Dothideomycetes</taxon>
        <taxon>Dothideomycetidae</taxon>
        <taxon>Mycosphaerellales</taxon>
        <taxon>Extremaceae</taxon>
        <taxon>Extremus</taxon>
    </lineage>
</organism>
<reference evidence="2" key="1">
    <citation type="submission" date="2023-04" db="EMBL/GenBank/DDBJ databases">
        <title>Black Yeasts Isolated from many extreme environments.</title>
        <authorList>
            <person name="Coleine C."/>
            <person name="Stajich J.E."/>
            <person name="Selbmann L."/>
        </authorList>
    </citation>
    <scope>NUCLEOTIDE SEQUENCE</scope>
    <source>
        <strain evidence="2">CCFEE 5312</strain>
    </source>
</reference>
<name>A0AAJ0G8K5_9PEZI</name>
<feature type="compositionally biased region" description="Basic and acidic residues" evidence="1">
    <location>
        <begin position="1"/>
        <end position="11"/>
    </location>
</feature>
<dbReference type="EMBL" id="JAWDJX010000052">
    <property type="protein sequence ID" value="KAK3048137.1"/>
    <property type="molecule type" value="Genomic_DNA"/>
</dbReference>
<dbReference type="Proteomes" id="UP001271007">
    <property type="component" value="Unassembled WGS sequence"/>
</dbReference>
<feature type="region of interest" description="Disordered" evidence="1">
    <location>
        <begin position="1"/>
        <end position="20"/>
    </location>
</feature>
<protein>
    <submittedName>
        <fullName evidence="2">Uncharacterized protein</fullName>
    </submittedName>
</protein>
<gene>
    <name evidence="2" type="ORF">LTR09_010476</name>
</gene>
<accession>A0AAJ0G8K5</accession>
<dbReference type="AlphaFoldDB" id="A0AAJ0G8K5"/>